<feature type="region of interest" description="Disordered" evidence="1">
    <location>
        <begin position="76"/>
        <end position="106"/>
    </location>
</feature>
<organism evidence="2 3">
    <name type="scientific">Petrolisthes manimaculis</name>
    <dbReference type="NCBI Taxonomy" id="1843537"/>
    <lineage>
        <taxon>Eukaryota</taxon>
        <taxon>Metazoa</taxon>
        <taxon>Ecdysozoa</taxon>
        <taxon>Arthropoda</taxon>
        <taxon>Crustacea</taxon>
        <taxon>Multicrustacea</taxon>
        <taxon>Malacostraca</taxon>
        <taxon>Eumalacostraca</taxon>
        <taxon>Eucarida</taxon>
        <taxon>Decapoda</taxon>
        <taxon>Pleocyemata</taxon>
        <taxon>Anomura</taxon>
        <taxon>Galatheoidea</taxon>
        <taxon>Porcellanidae</taxon>
        <taxon>Petrolisthes</taxon>
    </lineage>
</organism>
<name>A0AAE1UMC3_9EUCA</name>
<feature type="compositionally biased region" description="Polar residues" evidence="1">
    <location>
        <begin position="153"/>
        <end position="163"/>
    </location>
</feature>
<proteinExistence type="predicted"/>
<dbReference type="Proteomes" id="UP001292094">
    <property type="component" value="Unassembled WGS sequence"/>
</dbReference>
<comment type="caution">
    <text evidence="2">The sequence shown here is derived from an EMBL/GenBank/DDBJ whole genome shotgun (WGS) entry which is preliminary data.</text>
</comment>
<feature type="compositionally biased region" description="Basic and acidic residues" evidence="1">
    <location>
        <begin position="141"/>
        <end position="152"/>
    </location>
</feature>
<evidence type="ECO:0000256" key="1">
    <source>
        <dbReference type="SAM" id="MobiDB-lite"/>
    </source>
</evidence>
<dbReference type="AlphaFoldDB" id="A0AAE1UMC3"/>
<protein>
    <recommendedName>
        <fullName evidence="4">THAP-type domain-containing protein</fullName>
    </recommendedName>
</protein>
<sequence>MSKAHIYCCEDHFNLKEDMENYLYYSMMGGHIRIKPGVRPHKFDCQGKVTPHNENRDRLQRKRMVLEILSSKENIMEPDQNPASWPDPEDQRMEHDGHIDPLPLIPSTKDIGIQVQVNSRKRSKGMQVQPVQADAMNNTDGQHEVDEMKKTESTSADSVSTSEGEAARVYDCRQVWCQQELC</sequence>
<accession>A0AAE1UMC3</accession>
<evidence type="ECO:0008006" key="4">
    <source>
        <dbReference type="Google" id="ProtNLM"/>
    </source>
</evidence>
<gene>
    <name evidence="2" type="ORF">Pmani_000455</name>
</gene>
<evidence type="ECO:0000313" key="2">
    <source>
        <dbReference type="EMBL" id="KAK4329162.1"/>
    </source>
</evidence>
<dbReference type="EMBL" id="JAWZYT010000030">
    <property type="protein sequence ID" value="KAK4329162.1"/>
    <property type="molecule type" value="Genomic_DNA"/>
</dbReference>
<keyword evidence="3" id="KW-1185">Reference proteome</keyword>
<evidence type="ECO:0000313" key="3">
    <source>
        <dbReference type="Proteomes" id="UP001292094"/>
    </source>
</evidence>
<reference evidence="2" key="1">
    <citation type="submission" date="2023-11" db="EMBL/GenBank/DDBJ databases">
        <title>Genome assemblies of two species of porcelain crab, Petrolisthes cinctipes and Petrolisthes manimaculis (Anomura: Porcellanidae).</title>
        <authorList>
            <person name="Angst P."/>
        </authorList>
    </citation>
    <scope>NUCLEOTIDE SEQUENCE</scope>
    <source>
        <strain evidence="2">PB745_02</strain>
        <tissue evidence="2">Gill</tissue>
    </source>
</reference>
<feature type="region of interest" description="Disordered" evidence="1">
    <location>
        <begin position="119"/>
        <end position="165"/>
    </location>
</feature>
<feature type="compositionally biased region" description="Basic and acidic residues" evidence="1">
    <location>
        <begin position="89"/>
        <end position="99"/>
    </location>
</feature>